<comment type="caution">
    <text evidence="6">The sequence shown here is derived from an EMBL/GenBank/DDBJ whole genome shotgun (WGS) entry which is preliminary data.</text>
</comment>
<dbReference type="Proteomes" id="UP000288716">
    <property type="component" value="Unassembled WGS sequence"/>
</dbReference>
<gene>
    <name evidence="6" type="ORF">B4U80_08792</name>
</gene>
<keyword evidence="7" id="KW-1185">Reference proteome</keyword>
<evidence type="ECO:0000256" key="3">
    <source>
        <dbReference type="ARBA" id="ARBA00022989"/>
    </source>
</evidence>
<protein>
    <submittedName>
        <fullName evidence="6">Acetyl-coenzyme A transporter 1-like protein</fullName>
    </submittedName>
</protein>
<dbReference type="GO" id="GO:0016020">
    <property type="term" value="C:membrane"/>
    <property type="evidence" value="ECO:0007669"/>
    <property type="project" value="UniProtKB-SubCell"/>
</dbReference>
<dbReference type="VEuPathDB" id="VectorBase:LDEU008851"/>
<dbReference type="GO" id="GO:0035348">
    <property type="term" value="P:acetyl-CoA transmembrane transport"/>
    <property type="evidence" value="ECO:0007669"/>
    <property type="project" value="InterPro"/>
</dbReference>
<dbReference type="InterPro" id="IPR024371">
    <property type="entry name" value="AcetylCoA_trans_1-like"/>
</dbReference>
<accession>A0A443S6M3</accession>
<reference evidence="6 7" key="1">
    <citation type="journal article" date="2018" name="Gigascience">
        <title>Genomes of trombidid mites reveal novel predicted allergens and laterally-transferred genes associated with secondary metabolism.</title>
        <authorList>
            <person name="Dong X."/>
            <person name="Chaisiri K."/>
            <person name="Xia D."/>
            <person name="Armstrong S.D."/>
            <person name="Fang Y."/>
            <person name="Donnelly M.J."/>
            <person name="Kadowaki T."/>
            <person name="McGarry J.W."/>
            <person name="Darby A.C."/>
            <person name="Makepeace B.L."/>
        </authorList>
    </citation>
    <scope>NUCLEOTIDE SEQUENCE [LARGE SCALE GENOMIC DNA]</scope>
    <source>
        <strain evidence="6">UoL-UT</strain>
    </source>
</reference>
<dbReference type="AlphaFoldDB" id="A0A443S6M3"/>
<keyword evidence="3 5" id="KW-1133">Transmembrane helix</keyword>
<keyword evidence="4 5" id="KW-0472">Membrane</keyword>
<feature type="non-terminal residue" evidence="6">
    <location>
        <position position="102"/>
    </location>
</feature>
<name>A0A443S6M3_9ACAR</name>
<evidence type="ECO:0000256" key="4">
    <source>
        <dbReference type="ARBA" id="ARBA00023136"/>
    </source>
</evidence>
<dbReference type="OrthoDB" id="6415790at2759"/>
<dbReference type="Pfam" id="PF13000">
    <property type="entry name" value="Acatn"/>
    <property type="match status" value="1"/>
</dbReference>
<dbReference type="EMBL" id="NCKV01006933">
    <property type="protein sequence ID" value="RWS23189.1"/>
    <property type="molecule type" value="Genomic_DNA"/>
</dbReference>
<evidence type="ECO:0000313" key="6">
    <source>
        <dbReference type="EMBL" id="RWS23189.1"/>
    </source>
</evidence>
<dbReference type="STRING" id="299467.A0A443S6M3"/>
<evidence type="ECO:0000313" key="7">
    <source>
        <dbReference type="Proteomes" id="UP000288716"/>
    </source>
</evidence>
<dbReference type="GO" id="GO:0008521">
    <property type="term" value="F:acetyl-CoA transmembrane transporter activity"/>
    <property type="evidence" value="ECO:0007669"/>
    <property type="project" value="InterPro"/>
</dbReference>
<dbReference type="PANTHER" id="PTHR12778">
    <property type="entry name" value="SOLUTE CARRIER FAMILY 33 ACETYL-COA TRANSPORTER -RELATED"/>
    <property type="match status" value="1"/>
</dbReference>
<feature type="transmembrane region" description="Helical" evidence="5">
    <location>
        <begin position="76"/>
        <end position="94"/>
    </location>
</feature>
<dbReference type="InterPro" id="IPR004752">
    <property type="entry name" value="AmpG_permease/AT-1"/>
</dbReference>
<organism evidence="6 7">
    <name type="scientific">Leptotrombidium deliense</name>
    <dbReference type="NCBI Taxonomy" id="299467"/>
    <lineage>
        <taxon>Eukaryota</taxon>
        <taxon>Metazoa</taxon>
        <taxon>Ecdysozoa</taxon>
        <taxon>Arthropoda</taxon>
        <taxon>Chelicerata</taxon>
        <taxon>Arachnida</taxon>
        <taxon>Acari</taxon>
        <taxon>Acariformes</taxon>
        <taxon>Trombidiformes</taxon>
        <taxon>Prostigmata</taxon>
        <taxon>Anystina</taxon>
        <taxon>Parasitengona</taxon>
        <taxon>Trombiculoidea</taxon>
        <taxon>Trombiculidae</taxon>
        <taxon>Leptotrombidium</taxon>
    </lineage>
</organism>
<sequence length="102" mass="11510">MEDLIERARKDSVVLTADEIPKSLTTTEKRRGLKGDYGNLCLLLLLYILQGMPVGLLHVIPMILSSNKVSYEKQAIFSFAAYPSIFKVLWAPIVDSKYSTKF</sequence>
<evidence type="ECO:0000256" key="1">
    <source>
        <dbReference type="ARBA" id="ARBA00004141"/>
    </source>
</evidence>
<dbReference type="PANTHER" id="PTHR12778:SF9">
    <property type="entry name" value="ACETYL-COENZYME A TRANSPORTER 1"/>
    <property type="match status" value="1"/>
</dbReference>
<keyword evidence="2 5" id="KW-0812">Transmembrane</keyword>
<evidence type="ECO:0000256" key="5">
    <source>
        <dbReference type="SAM" id="Phobius"/>
    </source>
</evidence>
<evidence type="ECO:0000256" key="2">
    <source>
        <dbReference type="ARBA" id="ARBA00022692"/>
    </source>
</evidence>
<comment type="subcellular location">
    <subcellularLocation>
        <location evidence="1">Membrane</location>
        <topology evidence="1">Multi-pass membrane protein</topology>
    </subcellularLocation>
</comment>
<proteinExistence type="predicted"/>
<feature type="transmembrane region" description="Helical" evidence="5">
    <location>
        <begin position="40"/>
        <end position="64"/>
    </location>
</feature>